<evidence type="ECO:0000313" key="2">
    <source>
        <dbReference type="EMBL" id="BDZ55482.1"/>
    </source>
</evidence>
<proteinExistence type="predicted"/>
<protein>
    <submittedName>
        <fullName evidence="2">Uncharacterized protein</fullName>
    </submittedName>
</protein>
<feature type="transmembrane region" description="Helical" evidence="1">
    <location>
        <begin position="212"/>
        <end position="243"/>
    </location>
</feature>
<name>A0ABM8H3U9_9MICO</name>
<keyword evidence="1" id="KW-0472">Membrane</keyword>
<keyword evidence="1" id="KW-0812">Transmembrane</keyword>
<dbReference type="EMBL" id="AP027734">
    <property type="protein sequence ID" value="BDZ55482.1"/>
    <property type="molecule type" value="Genomic_DNA"/>
</dbReference>
<keyword evidence="1" id="KW-1133">Transmembrane helix</keyword>
<dbReference type="RefSeq" id="WP_234659741.1">
    <property type="nucleotide sequence ID" value="NZ_AP027734.1"/>
</dbReference>
<accession>A0ABM8H3U9</accession>
<keyword evidence="3" id="KW-1185">Reference proteome</keyword>
<reference evidence="3" key="1">
    <citation type="journal article" date="2019" name="Int. J. Syst. Evol. Microbiol.">
        <title>The Global Catalogue of Microorganisms (GCM) 10K type strain sequencing project: providing services to taxonomists for standard genome sequencing and annotation.</title>
        <authorList>
            <consortium name="The Broad Institute Genomics Platform"/>
            <consortium name="The Broad Institute Genome Sequencing Center for Infectious Disease"/>
            <person name="Wu L."/>
            <person name="Ma J."/>
        </authorList>
    </citation>
    <scope>NUCLEOTIDE SEQUENCE [LARGE SCALE GENOMIC DNA]</scope>
    <source>
        <strain evidence="3">NBRC 109019</strain>
    </source>
</reference>
<evidence type="ECO:0000313" key="3">
    <source>
        <dbReference type="Proteomes" id="UP001321477"/>
    </source>
</evidence>
<organism evidence="2 3">
    <name type="scientific">Agromyces marinus</name>
    <dbReference type="NCBI Taxonomy" id="1389020"/>
    <lineage>
        <taxon>Bacteria</taxon>
        <taxon>Bacillati</taxon>
        <taxon>Actinomycetota</taxon>
        <taxon>Actinomycetes</taxon>
        <taxon>Micrococcales</taxon>
        <taxon>Microbacteriaceae</taxon>
        <taxon>Agromyces</taxon>
    </lineage>
</organism>
<gene>
    <name evidence="2" type="ORF">GCM10025870_25550</name>
</gene>
<dbReference type="Proteomes" id="UP001321477">
    <property type="component" value="Chromosome"/>
</dbReference>
<sequence>MHPTSPRGRAIRHLHGDASTIVSRGDQIERLGDDMIESAALLRDIADGAAGQRGLAMDELREVVGEVHVELRRAGEMYRPTGPVVRDYGTAVAEIKPRLDTRADACEELWQDYLRAPGYREGERPSFLTAVDADGSEAADQRALDRGKEAAYDDWLAEAQAFDREYDTWEDAFEHAARNVGDVLDGRIEDGFWDRVDGFVAGALEVLKVVGIALFIASIIVGGPLVAALSAIVAVATLVLTVYQKARGDTGWKEVILAGIAVIPFGSLGKLGSRGFADGVLGGLVTRAGRSAIRSEVGAVFGSGSAAFRFTGSGVEALRNGFSHAVRNHGTDGRLVDSLARFFTGKASGALASGKPADIVVSTLWTHLGRINTGLSWGTGQGLWSRAYDGVVGTGR</sequence>
<evidence type="ECO:0000256" key="1">
    <source>
        <dbReference type="SAM" id="Phobius"/>
    </source>
</evidence>